<dbReference type="PANTHER" id="PTHR28244:SF1">
    <property type="entry name" value="RNA POLYMERASE I-SPECIFIC TRANSCRIPTION INITIATION FACTOR RRN11"/>
    <property type="match status" value="1"/>
</dbReference>
<proteinExistence type="predicted"/>
<feature type="region of interest" description="Disordered" evidence="1">
    <location>
        <begin position="1"/>
        <end position="62"/>
    </location>
</feature>
<dbReference type="GeneID" id="27310980"/>
<dbReference type="AlphaFoldDB" id="A0A0D2AFP9"/>
<dbReference type="GO" id="GO:0001164">
    <property type="term" value="F:RNA polymerase I core promoter sequence-specific DNA binding"/>
    <property type="evidence" value="ECO:0007669"/>
    <property type="project" value="InterPro"/>
</dbReference>
<evidence type="ECO:0000313" key="2">
    <source>
        <dbReference type="EMBL" id="KIW05798.1"/>
    </source>
</evidence>
<dbReference type="OrthoDB" id="2159786at2759"/>
<feature type="compositionally biased region" description="Low complexity" evidence="1">
    <location>
        <begin position="300"/>
        <end position="311"/>
    </location>
</feature>
<dbReference type="EMBL" id="KN847536">
    <property type="protein sequence ID" value="KIW05798.1"/>
    <property type="molecule type" value="Genomic_DNA"/>
</dbReference>
<gene>
    <name evidence="2" type="ORF">PV09_03007</name>
</gene>
<feature type="compositionally biased region" description="Basic and acidic residues" evidence="1">
    <location>
        <begin position="434"/>
        <end position="443"/>
    </location>
</feature>
<feature type="region of interest" description="Disordered" evidence="1">
    <location>
        <begin position="295"/>
        <end position="333"/>
    </location>
</feature>
<feature type="compositionally biased region" description="Basic residues" evidence="1">
    <location>
        <begin position="26"/>
        <end position="37"/>
    </location>
</feature>
<dbReference type="HOGENOM" id="CLU_027162_1_0_1"/>
<dbReference type="Pfam" id="PF04090">
    <property type="entry name" value="Rrn11"/>
    <property type="match status" value="1"/>
</dbReference>
<dbReference type="VEuPathDB" id="FungiDB:PV09_03007"/>
<evidence type="ECO:0000256" key="1">
    <source>
        <dbReference type="SAM" id="MobiDB-lite"/>
    </source>
</evidence>
<dbReference type="InParanoid" id="A0A0D2AFP9"/>
<organism evidence="2 3">
    <name type="scientific">Verruconis gallopava</name>
    <dbReference type="NCBI Taxonomy" id="253628"/>
    <lineage>
        <taxon>Eukaryota</taxon>
        <taxon>Fungi</taxon>
        <taxon>Dikarya</taxon>
        <taxon>Ascomycota</taxon>
        <taxon>Pezizomycotina</taxon>
        <taxon>Dothideomycetes</taxon>
        <taxon>Pleosporomycetidae</taxon>
        <taxon>Venturiales</taxon>
        <taxon>Sympoventuriaceae</taxon>
        <taxon>Verruconis</taxon>
    </lineage>
</organism>
<reference evidence="2 3" key="1">
    <citation type="submission" date="2015-01" db="EMBL/GenBank/DDBJ databases">
        <title>The Genome Sequence of Ochroconis gallopava CBS43764.</title>
        <authorList>
            <consortium name="The Broad Institute Genomics Platform"/>
            <person name="Cuomo C."/>
            <person name="de Hoog S."/>
            <person name="Gorbushina A."/>
            <person name="Stielow B."/>
            <person name="Teixiera M."/>
            <person name="Abouelleil A."/>
            <person name="Chapman S.B."/>
            <person name="Priest M."/>
            <person name="Young S.K."/>
            <person name="Wortman J."/>
            <person name="Nusbaum C."/>
            <person name="Birren B."/>
        </authorList>
    </citation>
    <scope>NUCLEOTIDE SEQUENCE [LARGE SCALE GENOMIC DNA]</scope>
    <source>
        <strain evidence="2 3">CBS 43764</strain>
    </source>
</reference>
<feature type="region of interest" description="Disordered" evidence="1">
    <location>
        <begin position="421"/>
        <end position="443"/>
    </location>
</feature>
<dbReference type="RefSeq" id="XP_016215667.1">
    <property type="nucleotide sequence ID" value="XM_016356144.1"/>
</dbReference>
<name>A0A0D2AFP9_9PEZI</name>
<dbReference type="PANTHER" id="PTHR28244">
    <property type="entry name" value="RNA POLYMERASE I-SPECIFIC TRANSCRIPTION INITIATION FACTOR RRN11"/>
    <property type="match status" value="1"/>
</dbReference>
<evidence type="ECO:0000313" key="3">
    <source>
        <dbReference type="Proteomes" id="UP000053259"/>
    </source>
</evidence>
<feature type="compositionally biased region" description="Acidic residues" evidence="1">
    <location>
        <begin position="421"/>
        <end position="433"/>
    </location>
</feature>
<dbReference type="GO" id="GO:0070860">
    <property type="term" value="C:RNA polymerase I core factor complex"/>
    <property type="evidence" value="ECO:0007669"/>
    <property type="project" value="TreeGrafter"/>
</dbReference>
<dbReference type="InterPro" id="IPR007224">
    <property type="entry name" value="TIF_Rrn11"/>
</dbReference>
<dbReference type="GO" id="GO:0042790">
    <property type="term" value="P:nucleolar large rRNA transcription by RNA polymerase I"/>
    <property type="evidence" value="ECO:0007669"/>
    <property type="project" value="TreeGrafter"/>
</dbReference>
<feature type="compositionally biased region" description="Acidic residues" evidence="1">
    <location>
        <begin position="41"/>
        <end position="52"/>
    </location>
</feature>
<protein>
    <recommendedName>
        <fullName evidence="4">RNA polymerase I-specific transcription initiation factor rrn11</fullName>
    </recommendedName>
</protein>
<evidence type="ECO:0008006" key="4">
    <source>
        <dbReference type="Google" id="ProtNLM"/>
    </source>
</evidence>
<accession>A0A0D2AFP9</accession>
<dbReference type="InterPro" id="IPR053029">
    <property type="entry name" value="RNA_pol_I-specific_init_factor"/>
</dbReference>
<keyword evidence="3" id="KW-1185">Reference proteome</keyword>
<dbReference type="Proteomes" id="UP000053259">
    <property type="component" value="Unassembled WGS sequence"/>
</dbReference>
<dbReference type="GO" id="GO:0017025">
    <property type="term" value="F:TBP-class protein binding"/>
    <property type="evidence" value="ECO:0007669"/>
    <property type="project" value="TreeGrafter"/>
</dbReference>
<sequence length="443" mass="50298">MPAPHVFALPHSRLDDQTRPGATVRRPQHARSRRPRRQVCTEDEGVDDDDEEDNKRDDSVATLSPAAKLNKLSRDTVAFTSLTAREHAQLRAAGLRPGQDVPPFPFPHKRLSNRGYILRDVKKELGDLKPPLAHLDRNYYEPQPYKTNRERTTLREQHVAVLTTLLHQTLQKGDYKRASRAWALLLRSGYLARDTRNRQGVAGMDLRAHGRWGIGAELLMRIPRPATENAGVTTNAGSDSPCDYSEDGFRLARQYYERLIVQYPLSSGRKGAQANTFYAAMFSMWIYEVNRRYHADQNSQRRSSPPSTTNSSRRRSDSGSSTPTSQADGESESVLLHDVESIAKRMNEVIEVPPYDKDAELLHMRAMVELWIADLANFSGNKRIEAMAKAASFFARAEQNGLELEEEARRIVASYYKDNEEDEEVVMEADNDEDRPHSDSSQY</sequence>
<dbReference type="STRING" id="253628.A0A0D2AFP9"/>
<dbReference type="GO" id="GO:0001181">
    <property type="term" value="F:RNA polymerase I general transcription initiation factor activity"/>
    <property type="evidence" value="ECO:0007669"/>
    <property type="project" value="InterPro"/>
</dbReference>